<dbReference type="AlphaFoldDB" id="A0A099I5X2"/>
<gene>
    <name evidence="7" type="ORF">CIAN88_11580</name>
    <name evidence="9" type="ORF">G4D54_06705</name>
    <name evidence="8" type="ORF">GT664_21890</name>
</gene>
<dbReference type="PANTHER" id="PTHR47514">
    <property type="entry name" value="TRANSKETOLASE N-TERMINAL SECTION-RELATED"/>
    <property type="match status" value="1"/>
</dbReference>
<sequence length="275" mass="29692">MYQLEDLKGKANNIRKNIVKTVTEAKSGHPGGSLSSVEIATAIYFTQMDITPDNVASTNRDRFVLSKGHASPLLYSVLAEKGLIEEEELLTFRKINSRLQGHPSMRKLPGVDMSTGSLGQGISCAVGMALANKYNKEDHRIYTILGDGECQEGQVWEAAMAASHYKLDNLLAFVDHNGLQIDGNVTDVMNPTPIDEKFKAFGWNVIVLENGNDLESVIAACEEAKTVKGKPTVVVAHTVKGKGVSFMENKAGWHGTAPSAEQCAEAIAELEGGCK</sequence>
<evidence type="ECO:0000256" key="4">
    <source>
        <dbReference type="ARBA" id="ARBA00022723"/>
    </source>
</evidence>
<proteinExistence type="inferred from homology"/>
<dbReference type="GeneID" id="61925212"/>
<dbReference type="Gene3D" id="3.40.50.970">
    <property type="match status" value="1"/>
</dbReference>
<comment type="similarity">
    <text evidence="2">Belongs to the transketolase family.</text>
</comment>
<comment type="cofactor">
    <cofactor evidence="1">
        <name>thiamine diphosphate</name>
        <dbReference type="ChEBI" id="CHEBI:58937"/>
    </cofactor>
</comment>
<dbReference type="InterPro" id="IPR049557">
    <property type="entry name" value="Transketolase_CS"/>
</dbReference>
<dbReference type="GO" id="GO:0046872">
    <property type="term" value="F:metal ion binding"/>
    <property type="evidence" value="ECO:0007669"/>
    <property type="project" value="UniProtKB-KW"/>
</dbReference>
<feature type="domain" description="Transketolase N-terminal" evidence="6">
    <location>
        <begin position="11"/>
        <end position="265"/>
    </location>
</feature>
<dbReference type="Proteomes" id="UP000503330">
    <property type="component" value="Chromosome"/>
</dbReference>
<reference evidence="8" key="2">
    <citation type="journal article" date="2019" name="Nat. Med.">
        <title>A library of human gut bacterial isolates paired with longitudinal multiomics data enables mechanistic microbiome research.</title>
        <authorList>
            <person name="Poyet M."/>
            <person name="Groussin M."/>
            <person name="Gibbons S.M."/>
            <person name="Avila-Pacheco J."/>
            <person name="Jiang X."/>
            <person name="Kearney S.M."/>
            <person name="Perrotta A.R."/>
            <person name="Berdy B."/>
            <person name="Zhao S."/>
            <person name="Lieberman T.D."/>
            <person name="Swanson P.K."/>
            <person name="Smith M."/>
            <person name="Roesemann S."/>
            <person name="Alexander J.E."/>
            <person name="Rich S.A."/>
            <person name="Livny J."/>
            <person name="Vlamakis H."/>
            <person name="Clish C."/>
            <person name="Bullock K."/>
            <person name="Deik A."/>
            <person name="Scott J."/>
            <person name="Pierce K.A."/>
            <person name="Xavier R.J."/>
            <person name="Alm E.J."/>
        </authorList>
    </citation>
    <scope>NUCLEOTIDE SEQUENCE</scope>
    <source>
        <strain evidence="8">BIOML-A12</strain>
    </source>
</reference>
<name>A0A099I5X2_CLOIN</name>
<reference evidence="9 11" key="3">
    <citation type="submission" date="2020-02" db="EMBL/GenBank/DDBJ databases">
        <authorList>
            <person name="Kociolek L.K."/>
            <person name="Ozer E.A."/>
        </authorList>
    </citation>
    <scope>NUCLEOTIDE SEQUENCE [LARGE SCALE GENOMIC DNA]</scope>
    <source>
        <strain evidence="9 11">ATCC 14501</strain>
    </source>
</reference>
<evidence type="ECO:0000256" key="1">
    <source>
        <dbReference type="ARBA" id="ARBA00001964"/>
    </source>
</evidence>
<dbReference type="SUPFAM" id="SSF52518">
    <property type="entry name" value="Thiamin diphosphate-binding fold (THDP-binding)"/>
    <property type="match status" value="1"/>
</dbReference>
<organism evidence="7 10">
    <name type="scientific">Clostridium innocuum</name>
    <dbReference type="NCBI Taxonomy" id="1522"/>
    <lineage>
        <taxon>Bacteria</taxon>
        <taxon>Bacillati</taxon>
        <taxon>Bacillota</taxon>
        <taxon>Clostridia</taxon>
        <taxon>Eubacteriales</taxon>
        <taxon>Clostridiaceae</taxon>
        <taxon>Clostridium</taxon>
    </lineage>
</organism>
<keyword evidence="3" id="KW-0808">Transferase</keyword>
<reference evidence="7 10" key="1">
    <citation type="submission" date="2014-08" db="EMBL/GenBank/DDBJ databases">
        <title>Clostridium innocuum, an unnegligible vancomycin-resistant pathogen causing extra-intestinal infections.</title>
        <authorList>
            <person name="Feng Y."/>
            <person name="Chiu C.-H."/>
        </authorList>
    </citation>
    <scope>NUCLEOTIDE SEQUENCE [LARGE SCALE GENOMIC DNA]</scope>
    <source>
        <strain evidence="7 10">AN88</strain>
    </source>
</reference>
<evidence type="ECO:0000259" key="6">
    <source>
        <dbReference type="Pfam" id="PF00456"/>
    </source>
</evidence>
<evidence type="ECO:0000256" key="5">
    <source>
        <dbReference type="ARBA" id="ARBA00023052"/>
    </source>
</evidence>
<dbReference type="CDD" id="cd02012">
    <property type="entry name" value="TPP_TK"/>
    <property type="match status" value="1"/>
</dbReference>
<dbReference type="EMBL" id="CP048838">
    <property type="protein sequence ID" value="QJA02133.1"/>
    <property type="molecule type" value="Genomic_DNA"/>
</dbReference>
<accession>A0A099I5X2</accession>
<protein>
    <submittedName>
        <fullName evidence="7">Transketolase</fullName>
    </submittedName>
</protein>
<dbReference type="InterPro" id="IPR005474">
    <property type="entry name" value="Transketolase_N"/>
</dbReference>
<evidence type="ECO:0000256" key="2">
    <source>
        <dbReference type="ARBA" id="ARBA00007131"/>
    </source>
</evidence>
<dbReference type="Pfam" id="PF00456">
    <property type="entry name" value="Transketolase_N"/>
    <property type="match status" value="1"/>
</dbReference>
<evidence type="ECO:0000313" key="9">
    <source>
        <dbReference type="EMBL" id="QJA02133.1"/>
    </source>
</evidence>
<dbReference type="Proteomes" id="UP000030008">
    <property type="component" value="Unassembled WGS sequence"/>
</dbReference>
<keyword evidence="4" id="KW-0479">Metal-binding</keyword>
<dbReference type="PANTHER" id="PTHR47514:SF1">
    <property type="entry name" value="TRANSKETOLASE N-TERMINAL SECTION-RELATED"/>
    <property type="match status" value="1"/>
</dbReference>
<dbReference type="PROSITE" id="PS00801">
    <property type="entry name" value="TRANSKETOLASE_1"/>
    <property type="match status" value="1"/>
</dbReference>
<evidence type="ECO:0000313" key="10">
    <source>
        <dbReference type="Proteomes" id="UP000030008"/>
    </source>
</evidence>
<evidence type="ECO:0000256" key="3">
    <source>
        <dbReference type="ARBA" id="ARBA00022679"/>
    </source>
</evidence>
<evidence type="ECO:0000313" key="7">
    <source>
        <dbReference type="EMBL" id="KGJ53105.1"/>
    </source>
</evidence>
<dbReference type="EMBL" id="WWTN01000074">
    <property type="protein sequence ID" value="MZH58330.1"/>
    <property type="molecule type" value="Genomic_DNA"/>
</dbReference>
<evidence type="ECO:0000313" key="8">
    <source>
        <dbReference type="EMBL" id="MZH58330.1"/>
    </source>
</evidence>
<dbReference type="EMBL" id="JQIF01000048">
    <property type="protein sequence ID" value="KGJ53105.1"/>
    <property type="molecule type" value="Genomic_DNA"/>
</dbReference>
<dbReference type="InterPro" id="IPR029061">
    <property type="entry name" value="THDP-binding"/>
</dbReference>
<keyword evidence="5" id="KW-0786">Thiamine pyrophosphate</keyword>
<dbReference type="GO" id="GO:0016740">
    <property type="term" value="F:transferase activity"/>
    <property type="evidence" value="ECO:0007669"/>
    <property type="project" value="UniProtKB-KW"/>
</dbReference>
<dbReference type="Proteomes" id="UP000604383">
    <property type="component" value="Unassembled WGS sequence"/>
</dbReference>
<dbReference type="RefSeq" id="WP_002608225.1">
    <property type="nucleotide sequence ID" value="NZ_BAAACC010000019.1"/>
</dbReference>
<evidence type="ECO:0000313" key="11">
    <source>
        <dbReference type="Proteomes" id="UP000503330"/>
    </source>
</evidence>